<evidence type="ECO:0000313" key="12">
    <source>
        <dbReference type="Proteomes" id="UP001208570"/>
    </source>
</evidence>
<feature type="domain" description="G-protein coupled receptors family 1 profile" evidence="10">
    <location>
        <begin position="1"/>
        <end position="278"/>
    </location>
</feature>
<proteinExistence type="predicted"/>
<evidence type="ECO:0000256" key="6">
    <source>
        <dbReference type="ARBA" id="ARBA00023170"/>
    </source>
</evidence>
<sequence length="350" mass="40253">MIVIIIWLCAAIYGTPNLIAYDLYQVKNGNGTLDFCVTTGQWHIDMEVYSILNFIVLYLLPLLLIVALYVRISNVLWRSGTNSGLNASSGQRRSTMTAERTCLRCPQCKQIVYDKCDPRPTRNSCSIRNSEKESTKHPTPIAENGKEKHFPLSLKRVFNPSQWTRSVDDISDEEAQQSKRCRCSQSANVVTKRSLKVSLNNRRKTTRTSSPLTARRKIIRLLICIILNFAICVLPHHIRLLWQYWSAPSTSFSFVHMLIPPSTFLFFYANSALNPFLYAFLSEQFRKAFKDLLPRRCRSRDDGRSRGPGIGNRKRRNRKMAGIQLEREPFRNVCRLTTSVYESTIVTDCI</sequence>
<feature type="region of interest" description="Disordered" evidence="8">
    <location>
        <begin position="119"/>
        <end position="145"/>
    </location>
</feature>
<evidence type="ECO:0000256" key="4">
    <source>
        <dbReference type="ARBA" id="ARBA00023040"/>
    </source>
</evidence>
<evidence type="ECO:0000256" key="2">
    <source>
        <dbReference type="ARBA" id="ARBA00022692"/>
    </source>
</evidence>
<protein>
    <recommendedName>
        <fullName evidence="10">G-protein coupled receptors family 1 profile domain-containing protein</fullName>
    </recommendedName>
</protein>
<feature type="transmembrane region" description="Helical" evidence="9">
    <location>
        <begin position="48"/>
        <end position="70"/>
    </location>
</feature>
<dbReference type="SUPFAM" id="SSF81321">
    <property type="entry name" value="Family A G protein-coupled receptor-like"/>
    <property type="match status" value="1"/>
</dbReference>
<dbReference type="GO" id="GO:0005886">
    <property type="term" value="C:plasma membrane"/>
    <property type="evidence" value="ECO:0007669"/>
    <property type="project" value="TreeGrafter"/>
</dbReference>
<dbReference type="EMBL" id="JAODUP010000686">
    <property type="protein sequence ID" value="KAK2145349.1"/>
    <property type="molecule type" value="Genomic_DNA"/>
</dbReference>
<comment type="subcellular location">
    <subcellularLocation>
        <location evidence="1">Membrane</location>
        <topology evidence="1">Multi-pass membrane protein</topology>
    </subcellularLocation>
</comment>
<evidence type="ECO:0000256" key="5">
    <source>
        <dbReference type="ARBA" id="ARBA00023136"/>
    </source>
</evidence>
<keyword evidence="5 9" id="KW-0472">Membrane</keyword>
<keyword evidence="12" id="KW-1185">Reference proteome</keyword>
<evidence type="ECO:0000256" key="7">
    <source>
        <dbReference type="ARBA" id="ARBA00023224"/>
    </source>
</evidence>
<keyword evidence="3 9" id="KW-1133">Transmembrane helix</keyword>
<evidence type="ECO:0000256" key="1">
    <source>
        <dbReference type="ARBA" id="ARBA00004141"/>
    </source>
</evidence>
<gene>
    <name evidence="11" type="ORF">LSH36_686g00003</name>
</gene>
<dbReference type="Proteomes" id="UP001208570">
    <property type="component" value="Unassembled WGS sequence"/>
</dbReference>
<keyword evidence="6" id="KW-0675">Receptor</keyword>
<evidence type="ECO:0000256" key="9">
    <source>
        <dbReference type="SAM" id="Phobius"/>
    </source>
</evidence>
<dbReference type="PRINTS" id="PR00237">
    <property type="entry name" value="GPCRRHODOPSN"/>
</dbReference>
<keyword evidence="4" id="KW-0297">G-protein coupled receptor</keyword>
<dbReference type="Gene3D" id="1.20.1070.10">
    <property type="entry name" value="Rhodopsin 7-helix transmembrane proteins"/>
    <property type="match status" value="2"/>
</dbReference>
<dbReference type="PANTHER" id="PTHR45695">
    <property type="entry name" value="LEUCOKININ RECEPTOR-RELATED"/>
    <property type="match status" value="1"/>
</dbReference>
<evidence type="ECO:0000259" key="10">
    <source>
        <dbReference type="PROSITE" id="PS50262"/>
    </source>
</evidence>
<dbReference type="PANTHER" id="PTHR45695:SF9">
    <property type="entry name" value="LEUCOKININ RECEPTOR"/>
    <property type="match status" value="1"/>
</dbReference>
<keyword evidence="2 9" id="KW-0812">Transmembrane</keyword>
<reference evidence="11" key="1">
    <citation type="journal article" date="2023" name="Mol. Biol. Evol.">
        <title>Third-Generation Sequencing Reveals the Adaptive Role of the Epigenome in Three Deep-Sea Polychaetes.</title>
        <authorList>
            <person name="Perez M."/>
            <person name="Aroh O."/>
            <person name="Sun Y."/>
            <person name="Lan Y."/>
            <person name="Juniper S.K."/>
            <person name="Young C.R."/>
            <person name="Angers B."/>
            <person name="Qian P.Y."/>
        </authorList>
    </citation>
    <scope>NUCLEOTIDE SEQUENCE</scope>
    <source>
        <strain evidence="11">P08H-3</strain>
    </source>
</reference>
<evidence type="ECO:0000256" key="3">
    <source>
        <dbReference type="ARBA" id="ARBA00022989"/>
    </source>
</evidence>
<feature type="transmembrane region" description="Helical" evidence="9">
    <location>
        <begin position="218"/>
        <end position="238"/>
    </location>
</feature>
<organism evidence="11 12">
    <name type="scientific">Paralvinella palmiformis</name>
    <dbReference type="NCBI Taxonomy" id="53620"/>
    <lineage>
        <taxon>Eukaryota</taxon>
        <taxon>Metazoa</taxon>
        <taxon>Spiralia</taxon>
        <taxon>Lophotrochozoa</taxon>
        <taxon>Annelida</taxon>
        <taxon>Polychaeta</taxon>
        <taxon>Sedentaria</taxon>
        <taxon>Canalipalpata</taxon>
        <taxon>Terebellida</taxon>
        <taxon>Terebelliformia</taxon>
        <taxon>Alvinellidae</taxon>
        <taxon>Paralvinella</taxon>
    </lineage>
</organism>
<dbReference type="AlphaFoldDB" id="A0AAD9J2I9"/>
<dbReference type="Pfam" id="PF00001">
    <property type="entry name" value="7tm_1"/>
    <property type="match status" value="1"/>
</dbReference>
<feature type="transmembrane region" description="Helical" evidence="9">
    <location>
        <begin position="258"/>
        <end position="281"/>
    </location>
</feature>
<evidence type="ECO:0000313" key="11">
    <source>
        <dbReference type="EMBL" id="KAK2145349.1"/>
    </source>
</evidence>
<dbReference type="InterPro" id="IPR017452">
    <property type="entry name" value="GPCR_Rhodpsn_7TM"/>
</dbReference>
<dbReference type="InterPro" id="IPR000276">
    <property type="entry name" value="GPCR_Rhodpsn"/>
</dbReference>
<dbReference type="PROSITE" id="PS50262">
    <property type="entry name" value="G_PROTEIN_RECEP_F1_2"/>
    <property type="match status" value="1"/>
</dbReference>
<evidence type="ECO:0000256" key="8">
    <source>
        <dbReference type="SAM" id="MobiDB-lite"/>
    </source>
</evidence>
<accession>A0AAD9J2I9</accession>
<keyword evidence="7" id="KW-0807">Transducer</keyword>
<dbReference type="GO" id="GO:0004930">
    <property type="term" value="F:G protein-coupled receptor activity"/>
    <property type="evidence" value="ECO:0007669"/>
    <property type="project" value="UniProtKB-KW"/>
</dbReference>
<name>A0AAD9J2I9_9ANNE</name>
<comment type="caution">
    <text evidence="11">The sequence shown here is derived from an EMBL/GenBank/DDBJ whole genome shotgun (WGS) entry which is preliminary data.</text>
</comment>